<dbReference type="InterPro" id="IPR036852">
    <property type="entry name" value="Peptidase_S8/S53_dom_sf"/>
</dbReference>
<feature type="domain" description="DUF7580" evidence="5">
    <location>
        <begin position="2"/>
        <end position="156"/>
    </location>
</feature>
<dbReference type="InterPro" id="IPR023828">
    <property type="entry name" value="Peptidase_S8_Ser-AS"/>
</dbReference>
<evidence type="ECO:0000256" key="1">
    <source>
        <dbReference type="ARBA" id="ARBA00022670"/>
    </source>
</evidence>
<dbReference type="GO" id="GO:0006508">
    <property type="term" value="P:proteolysis"/>
    <property type="evidence" value="ECO:0007669"/>
    <property type="project" value="UniProtKB-KW"/>
</dbReference>
<dbReference type="Gene3D" id="3.40.50.200">
    <property type="entry name" value="Peptidase S8/S53 domain"/>
    <property type="match status" value="1"/>
</dbReference>
<keyword evidence="1" id="KW-0645">Protease</keyword>
<keyword evidence="3" id="KW-0720">Serine protease</keyword>
<accession>A0A1L7WJN6</accession>
<dbReference type="GO" id="GO:0004252">
    <property type="term" value="F:serine-type endopeptidase activity"/>
    <property type="evidence" value="ECO:0007669"/>
    <property type="project" value="InterPro"/>
</dbReference>
<keyword evidence="7" id="KW-1185">Reference proteome</keyword>
<dbReference type="InterPro" id="IPR056002">
    <property type="entry name" value="DUF7580"/>
</dbReference>
<evidence type="ECO:0000256" key="2">
    <source>
        <dbReference type="ARBA" id="ARBA00022801"/>
    </source>
</evidence>
<dbReference type="Proteomes" id="UP000184330">
    <property type="component" value="Unassembled WGS sequence"/>
</dbReference>
<protein>
    <submittedName>
        <fullName evidence="6">Uncharacterized protein</fullName>
    </submittedName>
</protein>
<gene>
    <name evidence="6" type="ORF">PAC_02867</name>
</gene>
<dbReference type="Pfam" id="PF00082">
    <property type="entry name" value="Peptidase_S8"/>
    <property type="match status" value="1"/>
</dbReference>
<dbReference type="InterPro" id="IPR000209">
    <property type="entry name" value="Peptidase_S8/S53_dom"/>
</dbReference>
<dbReference type="EMBL" id="FJOG01000003">
    <property type="protein sequence ID" value="CZR52989.1"/>
    <property type="molecule type" value="Genomic_DNA"/>
</dbReference>
<evidence type="ECO:0000313" key="7">
    <source>
        <dbReference type="Proteomes" id="UP000184330"/>
    </source>
</evidence>
<reference evidence="6 7" key="1">
    <citation type="submission" date="2016-03" db="EMBL/GenBank/DDBJ databases">
        <authorList>
            <person name="Ploux O."/>
        </authorList>
    </citation>
    <scope>NUCLEOTIDE SEQUENCE [LARGE SCALE GENOMIC DNA]</scope>
    <source>
        <strain evidence="6 7">UAMH 11012</strain>
    </source>
</reference>
<dbReference type="SUPFAM" id="SSF52743">
    <property type="entry name" value="Subtilisin-like"/>
    <property type="match status" value="1"/>
</dbReference>
<dbReference type="Pfam" id="PF24476">
    <property type="entry name" value="DUF7580"/>
    <property type="match status" value="1"/>
</dbReference>
<evidence type="ECO:0000259" key="5">
    <source>
        <dbReference type="Pfam" id="PF24476"/>
    </source>
</evidence>
<organism evidence="6 7">
    <name type="scientific">Phialocephala subalpina</name>
    <dbReference type="NCBI Taxonomy" id="576137"/>
    <lineage>
        <taxon>Eukaryota</taxon>
        <taxon>Fungi</taxon>
        <taxon>Dikarya</taxon>
        <taxon>Ascomycota</taxon>
        <taxon>Pezizomycotina</taxon>
        <taxon>Leotiomycetes</taxon>
        <taxon>Helotiales</taxon>
        <taxon>Mollisiaceae</taxon>
        <taxon>Phialocephala</taxon>
        <taxon>Phialocephala fortinii species complex</taxon>
    </lineage>
</organism>
<evidence type="ECO:0000313" key="6">
    <source>
        <dbReference type="EMBL" id="CZR52989.1"/>
    </source>
</evidence>
<name>A0A1L7WJN6_9HELO</name>
<dbReference type="CDD" id="cd00306">
    <property type="entry name" value="Peptidases_S8_S53"/>
    <property type="match status" value="1"/>
</dbReference>
<dbReference type="OrthoDB" id="206201at2759"/>
<sequence length="465" mass="53112">MLLLDGPRLQPYWDSEDISFFKFNENGTRSFNFRQPYLSAYWMIAESRTRPAKLRDDYHPMPDMVTLARFLLELELQNTRFSPALAQDLPSDLSKAARILQTLKDLDHHLRGRGPFIDSMAACLNTETYTCHEADSPHLLLWEIYKRIVDPLEQYLLSMLGPRATLEDLDNELSGASSPYNAILETEPETKAIQPSPPIQSQSASLSELLFLILVLIHVILYYKARSRAVGTLSKILRKFVTVLDMIFCGKFWKERKEDKETGGWIAQGINYAADKWKANIIVMPFAFPNRNDEIAEAIDDHSNKILFFAAASNNNDPEVGFPARLPEVICIYSNKARTERSTFCRRGKEGENDFSTIGEDVEGAWPLHLNDEKTTKREDGTSCSTPIAAGVAALILEYATQKGRYPVKRARDLKKKYFMERILFQCMTERSTTGVYNLIEPWKPLSTHDGNQARMLPMITNFFL</sequence>
<proteinExistence type="predicted"/>
<dbReference type="AlphaFoldDB" id="A0A1L7WJN6"/>
<evidence type="ECO:0000256" key="3">
    <source>
        <dbReference type="ARBA" id="ARBA00022825"/>
    </source>
</evidence>
<keyword evidence="2" id="KW-0378">Hydrolase</keyword>
<evidence type="ECO:0000259" key="4">
    <source>
        <dbReference type="Pfam" id="PF00082"/>
    </source>
</evidence>
<feature type="domain" description="Peptidase S8/S53" evidence="4">
    <location>
        <begin position="261"/>
        <end position="402"/>
    </location>
</feature>
<dbReference type="PROSITE" id="PS00138">
    <property type="entry name" value="SUBTILASE_SER"/>
    <property type="match status" value="1"/>
</dbReference>